<dbReference type="InterPro" id="IPR011992">
    <property type="entry name" value="EF-hand-dom_pair"/>
</dbReference>
<evidence type="ECO:0000259" key="5">
    <source>
        <dbReference type="PROSITE" id="PS50222"/>
    </source>
</evidence>
<evidence type="ECO:0000256" key="3">
    <source>
        <dbReference type="ARBA" id="ARBA00022837"/>
    </source>
</evidence>
<protein>
    <submittedName>
        <fullName evidence="6">MCFD2 protein</fullName>
    </submittedName>
</protein>
<dbReference type="GO" id="GO:0005509">
    <property type="term" value="F:calcium ion binding"/>
    <property type="evidence" value="ECO:0007669"/>
    <property type="project" value="InterPro"/>
</dbReference>
<dbReference type="OrthoDB" id="289247at2759"/>
<keyword evidence="1 4" id="KW-0732">Signal</keyword>
<dbReference type="InterPro" id="IPR018247">
    <property type="entry name" value="EF_Hand_1_Ca_BS"/>
</dbReference>
<dbReference type="Proteomes" id="UP000838412">
    <property type="component" value="Chromosome 16"/>
</dbReference>
<keyword evidence="2" id="KW-0677">Repeat</keyword>
<dbReference type="Gene3D" id="1.10.238.10">
    <property type="entry name" value="EF-hand"/>
    <property type="match status" value="1"/>
</dbReference>
<dbReference type="PANTHER" id="PTHR23104:SF13">
    <property type="entry name" value="EF-HAND DOMAIN-CONTAINING PROTEIN"/>
    <property type="match status" value="1"/>
</dbReference>
<feature type="chain" id="PRO_5035431247" evidence="4">
    <location>
        <begin position="25"/>
        <end position="165"/>
    </location>
</feature>
<sequence>MLLCRRLYILLFTAVFMAFIGVKCHEQHAPTDDSTEFHESHADEEIHIKDHLSKVIKLPEGIDDISDGQAMFYLFQLHDYDRNNKLDGLEWLILLTDFADTVPVLESGQTGGTMVLKEAEGLVDTLLKHHDLDQDGFIDFAELSATDKVGDTVWNRVGSVDPETL</sequence>
<evidence type="ECO:0000256" key="1">
    <source>
        <dbReference type="ARBA" id="ARBA00022729"/>
    </source>
</evidence>
<reference evidence="6" key="1">
    <citation type="submission" date="2022-01" db="EMBL/GenBank/DDBJ databases">
        <authorList>
            <person name="Braso-Vives M."/>
        </authorList>
    </citation>
    <scope>NUCLEOTIDE SEQUENCE</scope>
</reference>
<evidence type="ECO:0000256" key="2">
    <source>
        <dbReference type="ARBA" id="ARBA00022737"/>
    </source>
</evidence>
<dbReference type="InterPro" id="IPR002048">
    <property type="entry name" value="EF_hand_dom"/>
</dbReference>
<keyword evidence="7" id="KW-1185">Reference proteome</keyword>
<proteinExistence type="predicted"/>
<accession>A0A8J9Z7U5</accession>
<dbReference type="PANTHER" id="PTHR23104">
    <property type="entry name" value="MULTIPLE COAGULATION FACTOR DEFICIENCY PROTEIN 2 NEURAL STEM CELL DERIVED NEURONAL SURVIVAL PROTEIN"/>
    <property type="match status" value="1"/>
</dbReference>
<dbReference type="PROSITE" id="PS50222">
    <property type="entry name" value="EF_HAND_2"/>
    <property type="match status" value="1"/>
</dbReference>
<dbReference type="SUPFAM" id="SSF47473">
    <property type="entry name" value="EF-hand"/>
    <property type="match status" value="1"/>
</dbReference>
<gene>
    <name evidence="6" type="primary">MCFD2</name>
    <name evidence="6" type="ORF">BLAG_LOCUS9983</name>
</gene>
<dbReference type="PROSITE" id="PS00018">
    <property type="entry name" value="EF_HAND_1"/>
    <property type="match status" value="2"/>
</dbReference>
<dbReference type="EMBL" id="OV696701">
    <property type="protein sequence ID" value="CAH1248667.1"/>
    <property type="molecule type" value="Genomic_DNA"/>
</dbReference>
<dbReference type="InterPro" id="IPR052110">
    <property type="entry name" value="MCFD2-like"/>
</dbReference>
<evidence type="ECO:0000313" key="6">
    <source>
        <dbReference type="EMBL" id="CAH1248667.1"/>
    </source>
</evidence>
<evidence type="ECO:0000256" key="4">
    <source>
        <dbReference type="SAM" id="SignalP"/>
    </source>
</evidence>
<name>A0A8J9Z7U5_BRALA</name>
<organism evidence="6 7">
    <name type="scientific">Branchiostoma lanceolatum</name>
    <name type="common">Common lancelet</name>
    <name type="synonym">Amphioxus lanceolatum</name>
    <dbReference type="NCBI Taxonomy" id="7740"/>
    <lineage>
        <taxon>Eukaryota</taxon>
        <taxon>Metazoa</taxon>
        <taxon>Chordata</taxon>
        <taxon>Cephalochordata</taxon>
        <taxon>Leptocardii</taxon>
        <taxon>Amphioxiformes</taxon>
        <taxon>Branchiostomatidae</taxon>
        <taxon>Branchiostoma</taxon>
    </lineage>
</organism>
<dbReference type="AlphaFoldDB" id="A0A8J9Z7U5"/>
<keyword evidence="3" id="KW-0106">Calcium</keyword>
<feature type="signal peptide" evidence="4">
    <location>
        <begin position="1"/>
        <end position="24"/>
    </location>
</feature>
<evidence type="ECO:0000313" key="7">
    <source>
        <dbReference type="Proteomes" id="UP000838412"/>
    </source>
</evidence>
<feature type="domain" description="EF-hand" evidence="5">
    <location>
        <begin position="118"/>
        <end position="153"/>
    </location>
</feature>